<dbReference type="OrthoDB" id="7691751at2"/>
<dbReference type="Proteomes" id="UP000282002">
    <property type="component" value="Chromosome"/>
</dbReference>
<feature type="transmembrane region" description="Helical" evidence="1">
    <location>
        <begin position="95"/>
        <end position="119"/>
    </location>
</feature>
<name>A0A3S8U533_9RHOB</name>
<dbReference type="EMBL" id="CP034328">
    <property type="protein sequence ID" value="AZL58639.1"/>
    <property type="molecule type" value="Genomic_DNA"/>
</dbReference>
<accession>A0A3S8U533</accession>
<evidence type="ECO:0000256" key="1">
    <source>
        <dbReference type="SAM" id="Phobius"/>
    </source>
</evidence>
<keyword evidence="3" id="KW-1185">Reference proteome</keyword>
<keyword evidence="1" id="KW-1133">Transmembrane helix</keyword>
<dbReference type="KEGG" id="taw:EI545_07190"/>
<keyword evidence="1" id="KW-0812">Transmembrane</keyword>
<gene>
    <name evidence="2" type="ORF">EI545_07190</name>
</gene>
<evidence type="ECO:0000313" key="3">
    <source>
        <dbReference type="Proteomes" id="UP000282002"/>
    </source>
</evidence>
<evidence type="ECO:0000313" key="2">
    <source>
        <dbReference type="EMBL" id="AZL58639.1"/>
    </source>
</evidence>
<protein>
    <submittedName>
        <fullName evidence="2">Uncharacterized protein</fullName>
    </submittedName>
</protein>
<organism evidence="2 3">
    <name type="scientific">Tabrizicola piscis</name>
    <dbReference type="NCBI Taxonomy" id="2494374"/>
    <lineage>
        <taxon>Bacteria</taxon>
        <taxon>Pseudomonadati</taxon>
        <taxon>Pseudomonadota</taxon>
        <taxon>Alphaproteobacteria</taxon>
        <taxon>Rhodobacterales</taxon>
        <taxon>Paracoccaceae</taxon>
        <taxon>Tabrizicola</taxon>
    </lineage>
</organism>
<keyword evidence="1" id="KW-0472">Membrane</keyword>
<dbReference type="AlphaFoldDB" id="A0A3S8U533"/>
<reference evidence="2 3" key="1">
    <citation type="submission" date="2018-12" db="EMBL/GenBank/DDBJ databases">
        <title>Complete genome sequencing of Tabrizicola sp. K13M18.</title>
        <authorList>
            <person name="Bae J.-W."/>
        </authorList>
    </citation>
    <scope>NUCLEOTIDE SEQUENCE [LARGE SCALE GENOMIC DNA]</scope>
    <source>
        <strain evidence="2 3">K13M18</strain>
    </source>
</reference>
<proteinExistence type="predicted"/>
<sequence length="123" mass="13148">MSAVAIQQMADRVAGLLEERLNLGGRDLGTKLRRSGRLLPKKVREAAQLLAVAAEKSKNPKLLGQIDMGEVADAYDACVRHLTAIDPAGRRRDTVAGMIGSVGFGILALILGIIALLAWRGYL</sequence>
<dbReference type="RefSeq" id="WP_125324840.1">
    <property type="nucleotide sequence ID" value="NZ_CP034328.1"/>
</dbReference>